<evidence type="ECO:0000313" key="2">
    <source>
        <dbReference type="Proteomes" id="UP001596087"/>
    </source>
</evidence>
<keyword evidence="2" id="KW-1185">Reference proteome</keyword>
<dbReference type="GO" id="GO:0006508">
    <property type="term" value="P:proteolysis"/>
    <property type="evidence" value="ECO:0007669"/>
    <property type="project" value="UniProtKB-KW"/>
</dbReference>
<keyword evidence="1" id="KW-0378">Hydrolase</keyword>
<accession>A0ABW0BFB4</accession>
<protein>
    <submittedName>
        <fullName evidence="1">Clp protease N-terminal domain-containing protein</fullName>
    </submittedName>
</protein>
<dbReference type="InterPro" id="IPR036628">
    <property type="entry name" value="Clp_N_dom_sf"/>
</dbReference>
<dbReference type="EMBL" id="JBHSKD010000004">
    <property type="protein sequence ID" value="MFC5175923.1"/>
    <property type="molecule type" value="Genomic_DNA"/>
</dbReference>
<organism evidence="1 2">
    <name type="scientific">Nocardioides taihuensis</name>
    <dbReference type="NCBI Taxonomy" id="1835606"/>
    <lineage>
        <taxon>Bacteria</taxon>
        <taxon>Bacillati</taxon>
        <taxon>Actinomycetota</taxon>
        <taxon>Actinomycetes</taxon>
        <taxon>Propionibacteriales</taxon>
        <taxon>Nocardioidaceae</taxon>
        <taxon>Nocardioides</taxon>
    </lineage>
</organism>
<dbReference type="Proteomes" id="UP001596087">
    <property type="component" value="Unassembled WGS sequence"/>
</dbReference>
<evidence type="ECO:0000313" key="1">
    <source>
        <dbReference type="EMBL" id="MFC5175923.1"/>
    </source>
</evidence>
<reference evidence="2" key="1">
    <citation type="journal article" date="2019" name="Int. J. Syst. Evol. Microbiol.">
        <title>The Global Catalogue of Microorganisms (GCM) 10K type strain sequencing project: providing services to taxonomists for standard genome sequencing and annotation.</title>
        <authorList>
            <consortium name="The Broad Institute Genomics Platform"/>
            <consortium name="The Broad Institute Genome Sequencing Center for Infectious Disease"/>
            <person name="Wu L."/>
            <person name="Ma J."/>
        </authorList>
    </citation>
    <scope>NUCLEOTIDE SEQUENCE [LARGE SCALE GENOMIC DNA]</scope>
    <source>
        <strain evidence="2">DFY41</strain>
    </source>
</reference>
<sequence length="149" mass="16363">MSDRREVRPEHLLRAVLDDVAVREVLAELGVAATDVLTTLEHKRLAATRAFDVESLHELGIDVATVMTVLNPPYDAEADWQGRVLSRGAQEVCVAALAESVHSDRGVTSGHLLLGLLRSRDRLVAGTLREHGLRLRPARVVVAHRGRRS</sequence>
<name>A0ABW0BFB4_9ACTN</name>
<keyword evidence="1" id="KW-0645">Protease</keyword>
<dbReference type="RefSeq" id="WP_378587448.1">
    <property type="nucleotide sequence ID" value="NZ_JBHSKD010000004.1"/>
</dbReference>
<proteinExistence type="predicted"/>
<dbReference type="GO" id="GO:0008233">
    <property type="term" value="F:peptidase activity"/>
    <property type="evidence" value="ECO:0007669"/>
    <property type="project" value="UniProtKB-KW"/>
</dbReference>
<comment type="caution">
    <text evidence="1">The sequence shown here is derived from an EMBL/GenBank/DDBJ whole genome shotgun (WGS) entry which is preliminary data.</text>
</comment>
<dbReference type="Gene3D" id="1.10.1780.10">
    <property type="entry name" value="Clp, N-terminal domain"/>
    <property type="match status" value="1"/>
</dbReference>
<gene>
    <name evidence="1" type="ORF">ACFPGP_04515</name>
</gene>